<reference evidence="7" key="1">
    <citation type="submission" date="2021-01" db="EMBL/GenBank/DDBJ databases">
        <authorList>
            <person name="Corre E."/>
            <person name="Pelletier E."/>
            <person name="Niang G."/>
            <person name="Scheremetjew M."/>
            <person name="Finn R."/>
            <person name="Kale V."/>
            <person name="Holt S."/>
            <person name="Cochrane G."/>
            <person name="Meng A."/>
            <person name="Brown T."/>
            <person name="Cohen L."/>
        </authorList>
    </citation>
    <scope>NUCLEOTIDE SEQUENCE</scope>
    <source>
        <strain evidence="7">CCAP979/52</strain>
    </source>
</reference>
<comment type="subcellular location">
    <subcellularLocation>
        <location evidence="1">Cytoplasm</location>
    </subcellularLocation>
</comment>
<dbReference type="EMBL" id="HBEZ01030074">
    <property type="protein sequence ID" value="CAD8638921.1"/>
    <property type="molecule type" value="Transcribed_RNA"/>
</dbReference>
<gene>
    <name evidence="7" type="ORF">CCUR1050_LOCUS16605</name>
</gene>
<name>A0A7S0MEA9_9CRYP</name>
<feature type="domain" description="MI" evidence="6">
    <location>
        <begin position="68"/>
        <end position="188"/>
    </location>
</feature>
<dbReference type="InterPro" id="IPR039778">
    <property type="entry name" value="PDCD4"/>
</dbReference>
<evidence type="ECO:0000256" key="4">
    <source>
        <dbReference type="ARBA" id="ARBA00022737"/>
    </source>
</evidence>
<dbReference type="InterPro" id="IPR016024">
    <property type="entry name" value="ARM-type_fold"/>
</dbReference>
<evidence type="ECO:0000259" key="6">
    <source>
        <dbReference type="PROSITE" id="PS51366"/>
    </source>
</evidence>
<accession>A0A7S0MEA9</accession>
<keyword evidence="4" id="KW-0677">Repeat</keyword>
<dbReference type="Pfam" id="PF02847">
    <property type="entry name" value="MA3"/>
    <property type="match status" value="2"/>
</dbReference>
<dbReference type="GO" id="GO:0045892">
    <property type="term" value="P:negative regulation of DNA-templated transcription"/>
    <property type="evidence" value="ECO:0007669"/>
    <property type="project" value="InterPro"/>
</dbReference>
<dbReference type="PANTHER" id="PTHR12626">
    <property type="entry name" value="PROGRAMMED CELL DEATH 4"/>
    <property type="match status" value="1"/>
</dbReference>
<feature type="domain" description="MI" evidence="6">
    <location>
        <begin position="1"/>
        <end position="42"/>
    </location>
</feature>
<dbReference type="GO" id="GO:0005737">
    <property type="term" value="C:cytoplasm"/>
    <property type="evidence" value="ECO:0007669"/>
    <property type="project" value="UniProtKB-SubCell"/>
</dbReference>
<dbReference type="SMART" id="SM00544">
    <property type="entry name" value="MA3"/>
    <property type="match status" value="2"/>
</dbReference>
<dbReference type="InterPro" id="IPR003891">
    <property type="entry name" value="Initiation_fac_eIF4g_MI"/>
</dbReference>
<dbReference type="SUPFAM" id="SSF48371">
    <property type="entry name" value="ARM repeat"/>
    <property type="match status" value="2"/>
</dbReference>
<evidence type="ECO:0000256" key="1">
    <source>
        <dbReference type="ARBA" id="ARBA00004496"/>
    </source>
</evidence>
<dbReference type="PROSITE" id="PS51366">
    <property type="entry name" value="MI"/>
    <property type="match status" value="3"/>
</dbReference>
<sequence>MLRRLGDLSLDVPKAAEYAVEVLAHLVEDKTLPEAFLDSVVALAGPDAGPRIVEGVRGQLKLPLQVTVLKAQAKSVFAEYFVAGDLDEALRRLEELHAGRAGHVVVKALIVSAAERKSRECEMASVLLSAMTKVYGSEHLFEGFIRLLRSVDDLALDTPAMASILTNFIARAIVDDVLPPCFFSLVPGKLVTTGRGKEIQCGVRALLELQGSSRIMNVWGSGAKQTMEELRESVRMLVDEYFVSGDVGEAVGCVRELGAPHYGHHIIKSLIYKAVESGEEQVRKSIVLVKALLAGDVLDHLQVHKGISRALLGLPDLALDVPSARPRLDSLVALAVQEGLLPDTFRSHLEALAQS</sequence>
<organism evidence="7">
    <name type="scientific">Cryptomonas curvata</name>
    <dbReference type="NCBI Taxonomy" id="233186"/>
    <lineage>
        <taxon>Eukaryota</taxon>
        <taxon>Cryptophyceae</taxon>
        <taxon>Cryptomonadales</taxon>
        <taxon>Cryptomonadaceae</taxon>
        <taxon>Cryptomonas</taxon>
    </lineage>
</organism>
<protein>
    <recommendedName>
        <fullName evidence="6">MI domain-containing protein</fullName>
    </recommendedName>
</protein>
<dbReference type="AlphaFoldDB" id="A0A7S0MEA9"/>
<dbReference type="PANTHER" id="PTHR12626:SF0">
    <property type="entry name" value="PROGRAMMED CELL DEATH PROTEIN 4"/>
    <property type="match status" value="1"/>
</dbReference>
<feature type="domain" description="MI" evidence="6">
    <location>
        <begin position="229"/>
        <end position="351"/>
    </location>
</feature>
<evidence type="ECO:0000256" key="2">
    <source>
        <dbReference type="ARBA" id="ARBA00005497"/>
    </source>
</evidence>
<proteinExistence type="inferred from homology"/>
<dbReference type="Gene3D" id="1.25.40.180">
    <property type="match status" value="3"/>
</dbReference>
<comment type="similarity">
    <text evidence="2">Belongs to the PDCD4 family.</text>
</comment>
<evidence type="ECO:0000256" key="3">
    <source>
        <dbReference type="ARBA" id="ARBA00022490"/>
    </source>
</evidence>
<keyword evidence="5" id="KW-0539">Nucleus</keyword>
<evidence type="ECO:0000256" key="5">
    <source>
        <dbReference type="ARBA" id="ARBA00023242"/>
    </source>
</evidence>
<keyword evidence="3" id="KW-0963">Cytoplasm</keyword>
<evidence type="ECO:0000313" key="7">
    <source>
        <dbReference type="EMBL" id="CAD8638921.1"/>
    </source>
</evidence>